<feature type="disulfide bond" evidence="9">
    <location>
        <begin position="100"/>
        <end position="105"/>
    </location>
</feature>
<keyword evidence="6 9" id="KW-1015">Disulfide bond</keyword>
<organism evidence="12 13">
    <name type="scientific">Latimeria chalumnae</name>
    <name type="common">Coelacanth</name>
    <dbReference type="NCBI Taxonomy" id="7897"/>
    <lineage>
        <taxon>Eukaryota</taxon>
        <taxon>Metazoa</taxon>
        <taxon>Chordata</taxon>
        <taxon>Craniata</taxon>
        <taxon>Vertebrata</taxon>
        <taxon>Euteleostomi</taxon>
        <taxon>Coelacanthiformes</taxon>
        <taxon>Coelacanthidae</taxon>
        <taxon>Latimeria</taxon>
    </lineage>
</organism>
<dbReference type="EMBL" id="AFYH01191513">
    <property type="status" value="NOT_ANNOTATED_CDS"/>
    <property type="molecule type" value="Genomic_DNA"/>
</dbReference>
<dbReference type="GeneTree" id="ENSGT00940000160745"/>
<evidence type="ECO:0000259" key="11">
    <source>
        <dbReference type="SMART" id="SM00078"/>
    </source>
</evidence>
<proteinExistence type="inferred from homology"/>
<dbReference type="InterPro" id="IPR022353">
    <property type="entry name" value="Insulin_CS"/>
</dbReference>
<reference evidence="13" key="1">
    <citation type="submission" date="2011-08" db="EMBL/GenBank/DDBJ databases">
        <title>The draft genome of Latimeria chalumnae.</title>
        <authorList>
            <person name="Di Palma F."/>
            <person name="Alfoldi J."/>
            <person name="Johnson J."/>
            <person name="Berlin A."/>
            <person name="Gnerre S."/>
            <person name="Jaffe D."/>
            <person name="MacCallum I."/>
            <person name="Young S."/>
            <person name="Walker B.J."/>
            <person name="Lander E."/>
            <person name="Lindblad-Toh K."/>
        </authorList>
    </citation>
    <scope>NUCLEOTIDE SEQUENCE [LARGE SCALE GENOMIC DNA]</scope>
    <source>
        <strain evidence="13">Wild caught</strain>
    </source>
</reference>
<dbReference type="OrthoDB" id="9449995at2759"/>
<keyword evidence="5" id="KW-0339">Growth factor</keyword>
<dbReference type="Proteomes" id="UP000008672">
    <property type="component" value="Unassembled WGS sequence"/>
</dbReference>
<dbReference type="OMA" id="FFRDESW"/>
<dbReference type="PRINTS" id="PR02006">
    <property type="entry name" value="INSLNLIKEGF2"/>
</dbReference>
<dbReference type="InterPro" id="IPR013576">
    <property type="entry name" value="IGF2_C"/>
</dbReference>
<dbReference type="GO" id="GO:0005615">
    <property type="term" value="C:extracellular space"/>
    <property type="evidence" value="ECO:0007669"/>
    <property type="project" value="InterPro"/>
</dbReference>
<feature type="disulfide bond" evidence="9">
    <location>
        <begin position="74"/>
        <end position="114"/>
    </location>
</feature>
<dbReference type="GO" id="GO:0051147">
    <property type="term" value="P:regulation of muscle cell differentiation"/>
    <property type="evidence" value="ECO:0007669"/>
    <property type="project" value="TreeGrafter"/>
</dbReference>
<dbReference type="eggNOG" id="ENOG502S0I0">
    <property type="taxonomic scope" value="Eukaryota"/>
</dbReference>
<dbReference type="Bgee" id="ENSLACG00000004407">
    <property type="expression patterns" value="Expressed in pelvic fin and 3 other cell types or tissues"/>
</dbReference>
<dbReference type="InterPro" id="IPR022350">
    <property type="entry name" value="IGF-1/2"/>
</dbReference>
<dbReference type="Gene3D" id="1.10.100.10">
    <property type="entry name" value="Insulin-like"/>
    <property type="match status" value="1"/>
</dbReference>
<gene>
    <name evidence="12" type="primary">IGF2B</name>
</gene>
<keyword evidence="3 10" id="KW-0964">Secreted</keyword>
<dbReference type="EMBL" id="AFYH01191514">
    <property type="status" value="NOT_ANNOTATED_CDS"/>
    <property type="molecule type" value="Genomic_DNA"/>
</dbReference>
<dbReference type="FunCoup" id="H3A5N5">
    <property type="interactions" value="513"/>
</dbReference>
<dbReference type="GO" id="GO:0042104">
    <property type="term" value="P:positive regulation of activated T cell proliferation"/>
    <property type="evidence" value="ECO:0007669"/>
    <property type="project" value="TreeGrafter"/>
</dbReference>
<dbReference type="Ensembl" id="ENSLACT00000005000.2">
    <property type="protein sequence ID" value="ENSLACP00000004956.2"/>
    <property type="gene ID" value="ENSLACG00000004407.2"/>
</dbReference>
<evidence type="ECO:0000256" key="4">
    <source>
        <dbReference type="ARBA" id="ARBA00022729"/>
    </source>
</evidence>
<dbReference type="GO" id="GO:0046628">
    <property type="term" value="P:positive regulation of insulin receptor signaling pathway"/>
    <property type="evidence" value="ECO:0007669"/>
    <property type="project" value="TreeGrafter"/>
</dbReference>
<feature type="domain" description="Insulin-like" evidence="11">
    <location>
        <begin position="59"/>
        <end position="114"/>
    </location>
</feature>
<dbReference type="GO" id="GO:1905564">
    <property type="term" value="P:positive regulation of vascular endothelial cell proliferation"/>
    <property type="evidence" value="ECO:0007669"/>
    <property type="project" value="TreeGrafter"/>
</dbReference>
<keyword evidence="4" id="KW-0732">Signal</keyword>
<dbReference type="InterPro" id="IPR022352">
    <property type="entry name" value="Ins/IGF/rlx"/>
</dbReference>
<keyword evidence="13" id="KW-1185">Reference proteome</keyword>
<evidence type="ECO:0000313" key="12">
    <source>
        <dbReference type="Ensembl" id="ENSLACP00000004956.2"/>
    </source>
</evidence>
<evidence type="ECO:0000256" key="2">
    <source>
        <dbReference type="ARBA" id="ARBA00009034"/>
    </source>
</evidence>
<evidence type="ECO:0000256" key="3">
    <source>
        <dbReference type="ARBA" id="ARBA00022525"/>
    </source>
</evidence>
<dbReference type="PRINTS" id="PR00276">
    <property type="entry name" value="INSULINFAMLY"/>
</dbReference>
<dbReference type="RefSeq" id="XP_006008146.1">
    <property type="nucleotide sequence ID" value="XM_006008084.3"/>
</dbReference>
<accession>H3A5N5</accession>
<dbReference type="GO" id="GO:0008083">
    <property type="term" value="F:growth factor activity"/>
    <property type="evidence" value="ECO:0007669"/>
    <property type="project" value="UniProtKB-KW"/>
</dbReference>
<evidence type="ECO:0000256" key="8">
    <source>
        <dbReference type="ARBA" id="ARBA00049823"/>
    </source>
</evidence>
<dbReference type="AlphaFoldDB" id="H3A5N5"/>
<name>H3A5N5_LATCH</name>
<dbReference type="GO" id="GO:0045944">
    <property type="term" value="P:positive regulation of transcription by RNA polymerase II"/>
    <property type="evidence" value="ECO:0007669"/>
    <property type="project" value="TreeGrafter"/>
</dbReference>
<dbReference type="KEGG" id="lcm:102348010"/>
<comment type="subcellular location">
    <subcellularLocation>
        <location evidence="1 10">Secreted</location>
    </subcellularLocation>
</comment>
<dbReference type="PANTHER" id="PTHR46886:SF1">
    <property type="entry name" value="INSULIN-LIKE GROWTH FACTOR II"/>
    <property type="match status" value="1"/>
</dbReference>
<dbReference type="GO" id="GO:0005159">
    <property type="term" value="F:insulin-like growth factor receptor binding"/>
    <property type="evidence" value="ECO:0007669"/>
    <property type="project" value="TreeGrafter"/>
</dbReference>
<dbReference type="InterPro" id="IPR022334">
    <property type="entry name" value="IGF2"/>
</dbReference>
<dbReference type="Pfam" id="PF00049">
    <property type="entry name" value="Insulin"/>
    <property type="match status" value="1"/>
</dbReference>
<evidence type="ECO:0000256" key="9">
    <source>
        <dbReference type="PIRSR" id="PIRSR622350-50"/>
    </source>
</evidence>
<dbReference type="GO" id="GO:0043539">
    <property type="term" value="F:protein serine/threonine kinase activator activity"/>
    <property type="evidence" value="ECO:0007669"/>
    <property type="project" value="TreeGrafter"/>
</dbReference>
<dbReference type="GeneID" id="102348010"/>
<dbReference type="GO" id="GO:0005179">
    <property type="term" value="F:hormone activity"/>
    <property type="evidence" value="ECO:0007669"/>
    <property type="project" value="InterPro"/>
</dbReference>
<comment type="similarity">
    <text evidence="2 10">Belongs to the insulin family.</text>
</comment>
<feature type="disulfide bond" evidence="9">
    <location>
        <begin position="62"/>
        <end position="101"/>
    </location>
</feature>
<reference evidence="12" key="3">
    <citation type="submission" date="2025-09" db="UniProtKB">
        <authorList>
            <consortium name="Ensembl"/>
        </authorList>
    </citation>
    <scope>IDENTIFICATION</scope>
</reference>
<dbReference type="GO" id="GO:0043410">
    <property type="term" value="P:positive regulation of MAPK cascade"/>
    <property type="evidence" value="ECO:0007669"/>
    <property type="project" value="TreeGrafter"/>
</dbReference>
<dbReference type="PRINTS" id="PR02002">
    <property type="entry name" value="INSLNLIKEGF"/>
</dbReference>
<dbReference type="Pfam" id="PF08365">
    <property type="entry name" value="IGF2_C"/>
    <property type="match status" value="1"/>
</dbReference>
<dbReference type="SUPFAM" id="SSF56994">
    <property type="entry name" value="Insulin-like"/>
    <property type="match status" value="1"/>
</dbReference>
<protein>
    <recommendedName>
        <fullName evidence="7">Insulin-like growth factor 2</fullName>
    </recommendedName>
    <alternativeName>
        <fullName evidence="8">Insulin-like growth factor II</fullName>
    </alternativeName>
</protein>
<evidence type="ECO:0000256" key="5">
    <source>
        <dbReference type="ARBA" id="ARBA00023030"/>
    </source>
</evidence>
<evidence type="ECO:0000256" key="6">
    <source>
        <dbReference type="ARBA" id="ARBA00023157"/>
    </source>
</evidence>
<dbReference type="InParanoid" id="H3A5N5"/>
<dbReference type="PANTHER" id="PTHR46886">
    <property type="entry name" value="INSULIN-LIKE GROWTH FACTOR II"/>
    <property type="match status" value="1"/>
</dbReference>
<evidence type="ECO:0000256" key="10">
    <source>
        <dbReference type="RuleBase" id="RU000406"/>
    </source>
</evidence>
<sequence>MEEYCTHPVVCQICTKEPEDSNSSNFKVSKMSTSRHLLLLSMAIIVYIADVAKAFGPPETLCGGELVDTLQFVCGDRGFYFSRPTGRSTKRPNRGIVEECCFRSCDLALLETYCAKAVKTERDLTSSSLQVLPAVNKDVFRKTSIARYSKYDWWQRKPAQRLRRGLPSIARAGKLRRLARARRPLIARPSRHPFTARARPQRYPRRE</sequence>
<evidence type="ECO:0000256" key="1">
    <source>
        <dbReference type="ARBA" id="ARBA00004613"/>
    </source>
</evidence>
<dbReference type="InterPro" id="IPR016179">
    <property type="entry name" value="Insulin-like"/>
</dbReference>
<evidence type="ECO:0000256" key="7">
    <source>
        <dbReference type="ARBA" id="ARBA00049761"/>
    </source>
</evidence>
<dbReference type="InterPro" id="IPR036438">
    <property type="entry name" value="Insulin-like_sf"/>
</dbReference>
<dbReference type="CDD" id="cd04368">
    <property type="entry name" value="IlGF"/>
    <property type="match status" value="1"/>
</dbReference>
<dbReference type="PROSITE" id="PS00262">
    <property type="entry name" value="INSULIN"/>
    <property type="match status" value="1"/>
</dbReference>
<dbReference type="HOGENOM" id="CLU_092464_1_0_1"/>
<dbReference type="CTD" id="324215"/>
<dbReference type="FunFam" id="1.10.100.10:FF:000002">
    <property type="entry name" value="Insulin-like growth factor II preproprotein"/>
    <property type="match status" value="1"/>
</dbReference>
<evidence type="ECO:0000313" key="13">
    <source>
        <dbReference type="Proteomes" id="UP000008672"/>
    </source>
</evidence>
<dbReference type="STRING" id="7897.ENSLACP00000004956"/>
<reference evidence="12" key="2">
    <citation type="submission" date="2025-08" db="UniProtKB">
        <authorList>
            <consortium name="Ensembl"/>
        </authorList>
    </citation>
    <scope>IDENTIFICATION</scope>
</reference>
<dbReference type="SMART" id="SM00078">
    <property type="entry name" value="IlGF"/>
    <property type="match status" value="1"/>
</dbReference>